<evidence type="ECO:0000313" key="2">
    <source>
        <dbReference type="Proteomes" id="UP001165960"/>
    </source>
</evidence>
<name>A0ACC2T561_9FUNG</name>
<gene>
    <name evidence="1" type="ORF">DSO57_1015078</name>
</gene>
<reference evidence="1" key="1">
    <citation type="submission" date="2022-04" db="EMBL/GenBank/DDBJ databases">
        <title>Genome of the entomopathogenic fungus Entomophthora muscae.</title>
        <authorList>
            <person name="Elya C."/>
            <person name="Lovett B.R."/>
            <person name="Lee E."/>
            <person name="Macias A.M."/>
            <person name="Hajek A.E."/>
            <person name="De Bivort B.L."/>
            <person name="Kasson M.T."/>
            <person name="De Fine Licht H.H."/>
            <person name="Stajich J.E."/>
        </authorList>
    </citation>
    <scope>NUCLEOTIDE SEQUENCE</scope>
    <source>
        <strain evidence="1">Berkeley</strain>
    </source>
</reference>
<evidence type="ECO:0000313" key="1">
    <source>
        <dbReference type="EMBL" id="KAJ9069774.1"/>
    </source>
</evidence>
<keyword evidence="2" id="KW-1185">Reference proteome</keyword>
<dbReference type="Proteomes" id="UP001165960">
    <property type="component" value="Unassembled WGS sequence"/>
</dbReference>
<sequence length="275" mass="31292">MGDLAKVYEIASTSIQIKNEELKNELNHICHDVRELKAEIKMLINTILGAAPELEPSLTSEDMGEEEAFDQDIQELQYSSHREEGSKNGRGDPREDFNDRSYYNQEEYALESLSSRTAMPKDSSPHFRQHSRMNASSSYSPTLQRSGREPNGRVSHQPSRLKYEEAENMFDAEEAASRDYEDSALSPYGAPLQDEQDQGPYYEDHSRPSSSSRHRSSHRGGDLPGYHPYPQSSRQPESRHRSNGNGYSRSSIKTELSVSPDGRYSNSYSHRSYRS</sequence>
<organism evidence="1 2">
    <name type="scientific">Entomophthora muscae</name>
    <dbReference type="NCBI Taxonomy" id="34485"/>
    <lineage>
        <taxon>Eukaryota</taxon>
        <taxon>Fungi</taxon>
        <taxon>Fungi incertae sedis</taxon>
        <taxon>Zoopagomycota</taxon>
        <taxon>Entomophthoromycotina</taxon>
        <taxon>Entomophthoromycetes</taxon>
        <taxon>Entomophthorales</taxon>
        <taxon>Entomophthoraceae</taxon>
        <taxon>Entomophthora</taxon>
    </lineage>
</organism>
<accession>A0ACC2T561</accession>
<protein>
    <submittedName>
        <fullName evidence="1">Uncharacterized protein</fullName>
    </submittedName>
</protein>
<proteinExistence type="predicted"/>
<dbReference type="EMBL" id="QTSX02003609">
    <property type="protein sequence ID" value="KAJ9069774.1"/>
    <property type="molecule type" value="Genomic_DNA"/>
</dbReference>
<comment type="caution">
    <text evidence="1">The sequence shown here is derived from an EMBL/GenBank/DDBJ whole genome shotgun (WGS) entry which is preliminary data.</text>
</comment>